<dbReference type="Pfam" id="PF21378">
    <property type="entry name" value="YceM-like_C"/>
    <property type="match status" value="1"/>
</dbReference>
<dbReference type="InterPro" id="IPR051317">
    <property type="entry name" value="Gfo/Idh/MocA_oxidoreduct"/>
</dbReference>
<comment type="caution">
    <text evidence="3">The sequence shown here is derived from an EMBL/GenBank/DDBJ whole genome shotgun (WGS) entry which is preliminary data.</text>
</comment>
<evidence type="ECO:0000313" key="4">
    <source>
        <dbReference type="Proteomes" id="UP001418796"/>
    </source>
</evidence>
<protein>
    <submittedName>
        <fullName evidence="3">Gfo/Idh/MocA family oxidoreductase</fullName>
    </submittedName>
</protein>
<dbReference type="Proteomes" id="UP001418796">
    <property type="component" value="Unassembled WGS sequence"/>
</dbReference>
<reference evidence="3 4" key="1">
    <citation type="submission" date="2024-03" db="EMBL/GenBank/DDBJ databases">
        <title>Bacilli Hybrid Assemblies.</title>
        <authorList>
            <person name="Kovac J."/>
        </authorList>
    </citation>
    <scope>NUCLEOTIDE SEQUENCE [LARGE SCALE GENOMIC DNA]</scope>
    <source>
        <strain evidence="3 4">FSL R7-0666</strain>
    </source>
</reference>
<dbReference type="PANTHER" id="PTHR43708">
    <property type="entry name" value="CONSERVED EXPRESSED OXIDOREDUCTASE (EUROFUNG)"/>
    <property type="match status" value="1"/>
</dbReference>
<name>A0ABU9VMW7_9BACI</name>
<dbReference type="InterPro" id="IPR036291">
    <property type="entry name" value="NAD(P)-bd_dom_sf"/>
</dbReference>
<evidence type="ECO:0000313" key="3">
    <source>
        <dbReference type="EMBL" id="MEN0645045.1"/>
    </source>
</evidence>
<dbReference type="Pfam" id="PF01408">
    <property type="entry name" value="GFO_IDH_MocA"/>
    <property type="match status" value="1"/>
</dbReference>
<proteinExistence type="predicted"/>
<dbReference type="PANTHER" id="PTHR43708:SF4">
    <property type="entry name" value="OXIDOREDUCTASE YCEM-RELATED"/>
    <property type="match status" value="1"/>
</dbReference>
<gene>
    <name evidence="3" type="ORF">MKY91_17950</name>
</gene>
<dbReference type="SUPFAM" id="SSF51735">
    <property type="entry name" value="NAD(P)-binding Rossmann-fold domains"/>
    <property type="match status" value="1"/>
</dbReference>
<sequence length="309" mass="35216">MKPRIGMVGLGGIAQKAYLPILTKETNWTFVGAYTPNAQKREQICKQYRIKPFENLQSLSDACDAVFVHTSTNTHFEIVSHLLREGLDVYVDKPLAETTEQAEELVRLSETLGRKLMVGFNRRFSPMYVKLKELVKQQDSAWLNLEKHRLDSSHDSHSYEHILLDDYLHLVDTVRWLADGEITFENGFIKLTDSKLAHTKQQFLSAQNILLTSSMHRGAGTNLEQIELITEGAVYRVKNMNHFESEMNNQVTNSFSGSWETTLEQKGFAQAIGHFIQCLIEDQMPTVSAREGLASQKLLEELIENSIKL</sequence>
<organism evidence="3 4">
    <name type="scientific">Alkalicoccobacillus gibsonii</name>
    <dbReference type="NCBI Taxonomy" id="79881"/>
    <lineage>
        <taxon>Bacteria</taxon>
        <taxon>Bacillati</taxon>
        <taxon>Bacillota</taxon>
        <taxon>Bacilli</taxon>
        <taxon>Bacillales</taxon>
        <taxon>Bacillaceae</taxon>
        <taxon>Alkalicoccobacillus</taxon>
    </lineage>
</organism>
<dbReference type="InterPro" id="IPR000683">
    <property type="entry name" value="Gfo/Idh/MocA-like_OxRdtase_N"/>
</dbReference>
<dbReference type="RefSeq" id="WP_343131651.1">
    <property type="nucleotide sequence ID" value="NZ_JBCITK010000001.1"/>
</dbReference>
<keyword evidence="4" id="KW-1185">Reference proteome</keyword>
<dbReference type="Gene3D" id="3.30.360.10">
    <property type="entry name" value="Dihydrodipicolinate Reductase, domain 2"/>
    <property type="match status" value="1"/>
</dbReference>
<dbReference type="SUPFAM" id="SSF55347">
    <property type="entry name" value="Glyceraldehyde-3-phosphate dehydrogenase-like, C-terminal domain"/>
    <property type="match status" value="1"/>
</dbReference>
<feature type="domain" description="YceM-like C-terminal" evidence="2">
    <location>
        <begin position="126"/>
        <end position="247"/>
    </location>
</feature>
<feature type="domain" description="Gfo/Idh/MocA-like oxidoreductase N-terminal" evidence="1">
    <location>
        <begin position="4"/>
        <end position="120"/>
    </location>
</feature>
<accession>A0ABU9VMW7</accession>
<evidence type="ECO:0000259" key="2">
    <source>
        <dbReference type="Pfam" id="PF21378"/>
    </source>
</evidence>
<dbReference type="Gene3D" id="3.40.50.720">
    <property type="entry name" value="NAD(P)-binding Rossmann-like Domain"/>
    <property type="match status" value="1"/>
</dbReference>
<evidence type="ECO:0000259" key="1">
    <source>
        <dbReference type="Pfam" id="PF01408"/>
    </source>
</evidence>
<dbReference type="EMBL" id="JBCITK010000001">
    <property type="protein sequence ID" value="MEN0645045.1"/>
    <property type="molecule type" value="Genomic_DNA"/>
</dbReference>
<dbReference type="InterPro" id="IPR048477">
    <property type="entry name" value="YceM-like_C"/>
</dbReference>